<evidence type="ECO:0000313" key="2">
    <source>
        <dbReference type="EMBL" id="ATO43296.1"/>
    </source>
</evidence>
<keyword evidence="3" id="KW-1185">Reference proteome</keyword>
<accession>A0A2D1KMH6</accession>
<dbReference type="RefSeq" id="WP_010013103.1">
    <property type="nucleotide sequence ID" value="NZ_AEOS01000104.1"/>
</dbReference>
<dbReference type="Proteomes" id="UP000223559">
    <property type="component" value="Chromosome"/>
</dbReference>
<name>A0A2D1KMH6_9LACO</name>
<evidence type="ECO:0000259" key="1">
    <source>
        <dbReference type="Pfam" id="PF06114"/>
    </source>
</evidence>
<organism evidence="2 3">
    <name type="scientific">Loigolactobacillus coryniformis subsp. torquens DSM 20004 = KCTC 3535</name>
    <dbReference type="NCBI Taxonomy" id="1423822"/>
    <lineage>
        <taxon>Bacteria</taxon>
        <taxon>Bacillati</taxon>
        <taxon>Bacillota</taxon>
        <taxon>Bacilli</taxon>
        <taxon>Lactobacillales</taxon>
        <taxon>Lactobacillaceae</taxon>
        <taxon>Loigolactobacillus</taxon>
    </lineage>
</organism>
<reference evidence="2 3" key="1">
    <citation type="submission" date="2016-10" db="EMBL/GenBank/DDBJ databases">
        <title>The whole genome sequencing and assembly of L. cotyniformis subsp. torquens DSM 20004 strain.</title>
        <authorList>
            <person name="Park M.-K."/>
            <person name="Lee Y.-J."/>
            <person name="Yi H."/>
            <person name="Bahn Y.-S."/>
            <person name="Kim J.F."/>
            <person name="Lee D.-W."/>
        </authorList>
    </citation>
    <scope>NUCLEOTIDE SEQUENCE [LARGE SCALE GENOMIC DNA]</scope>
    <source>
        <strain evidence="2 3">DSM 20004</strain>
    </source>
</reference>
<dbReference type="EMBL" id="CP017697">
    <property type="protein sequence ID" value="ATO43296.1"/>
    <property type="molecule type" value="Genomic_DNA"/>
</dbReference>
<protein>
    <recommendedName>
        <fullName evidence="1">IrrE N-terminal-like domain-containing protein</fullName>
    </recommendedName>
</protein>
<dbReference type="InterPro" id="IPR010359">
    <property type="entry name" value="IrrE_HExxH"/>
</dbReference>
<feature type="domain" description="IrrE N-terminal-like" evidence="1">
    <location>
        <begin position="35"/>
        <end position="97"/>
    </location>
</feature>
<proteinExistence type="predicted"/>
<sequence length="144" mass="16165">MDEILTDLANFALENKISFMATSKLGPNTPSASDTEARSVVLNLNWHIKKQLAFQLAHEIAHIINGDVSNQVLYFTPGKTGIELEANRTAIKLVMPYYLRDRRADQVNPVEFMNIFAIPSHLASTVKSELRKACYSRDAELITD</sequence>
<evidence type="ECO:0000313" key="3">
    <source>
        <dbReference type="Proteomes" id="UP000223559"/>
    </source>
</evidence>
<dbReference type="KEGG" id="lcy:LC20004_04985"/>
<dbReference type="Pfam" id="PF06114">
    <property type="entry name" value="Peptidase_M78"/>
    <property type="match status" value="1"/>
</dbReference>
<dbReference type="OrthoDB" id="2300474at2"/>
<dbReference type="AlphaFoldDB" id="A0A2D1KMH6"/>
<gene>
    <name evidence="2" type="ORF">LC20004_04985</name>
</gene>